<dbReference type="RefSeq" id="WP_353720694.1">
    <property type="nucleotide sequence ID" value="NZ_CP159289.1"/>
</dbReference>
<gene>
    <name evidence="1" type="ORF">ABV298_02890</name>
</gene>
<accession>A0AAU8FLC7</accession>
<dbReference type="AlphaFoldDB" id="A0AAU8FLC7"/>
<reference evidence="1" key="1">
    <citation type="submission" date="2024-06" db="EMBL/GenBank/DDBJ databases">
        <title>Sequencing and assembly of the genome of Dyadobacter sp. strain 676, a symbiont of Cyamopsis tetragonoloba.</title>
        <authorList>
            <person name="Guro P."/>
            <person name="Sazanova A."/>
            <person name="Kuznetsova I."/>
            <person name="Belimov A."/>
            <person name="Safronova V."/>
        </authorList>
    </citation>
    <scope>NUCLEOTIDE SEQUENCE</scope>
    <source>
        <strain evidence="1">676</strain>
    </source>
</reference>
<proteinExistence type="predicted"/>
<sequence length="99" mass="10730">MADSDQNLRICPKGHRYYKSTDCPTCPVCEAAKKPQAGFLSLISAPARRALENNGIHTLKDLAVKTEKEVLSYHGMGPNAMSKLKTAMEEAGMAFASES</sequence>
<dbReference type="Gene3D" id="1.10.150.20">
    <property type="entry name" value="5' to 3' exonuclease, C-terminal subdomain"/>
    <property type="match status" value="1"/>
</dbReference>
<evidence type="ECO:0000313" key="1">
    <source>
        <dbReference type="EMBL" id="XCH25393.1"/>
    </source>
</evidence>
<name>A0AAU8FLC7_9BACT</name>
<organism evidence="1">
    <name type="scientific">Dyadobacter sp. 676</name>
    <dbReference type="NCBI Taxonomy" id="3088362"/>
    <lineage>
        <taxon>Bacteria</taxon>
        <taxon>Pseudomonadati</taxon>
        <taxon>Bacteroidota</taxon>
        <taxon>Cytophagia</taxon>
        <taxon>Cytophagales</taxon>
        <taxon>Spirosomataceae</taxon>
        <taxon>Dyadobacter</taxon>
    </lineage>
</organism>
<protein>
    <submittedName>
        <fullName evidence="1">RNA polymerase alpha subunit C-terminal domain-containing protein</fullName>
    </submittedName>
</protein>
<dbReference type="EMBL" id="CP159289">
    <property type="protein sequence ID" value="XCH25393.1"/>
    <property type="molecule type" value="Genomic_DNA"/>
</dbReference>
<dbReference type="SUPFAM" id="SSF47789">
    <property type="entry name" value="C-terminal domain of RNA polymerase alpha subunit"/>
    <property type="match status" value="1"/>
</dbReference>
<dbReference type="NCBIfam" id="NF005841">
    <property type="entry name" value="PRK07758.1"/>
    <property type="match status" value="1"/>
</dbReference>